<keyword evidence="3" id="KW-0804">Transcription</keyword>
<accession>A0A8H6BY27</accession>
<dbReference type="SUPFAM" id="SSF47396">
    <property type="entry name" value="Transcription factor IIA (TFIIA), alpha-helical domain"/>
    <property type="match status" value="1"/>
</dbReference>
<evidence type="ECO:0000256" key="1">
    <source>
        <dbReference type="ARBA" id="ARBA00004123"/>
    </source>
</evidence>
<feature type="region of interest" description="Disordered" evidence="6">
    <location>
        <begin position="161"/>
        <end position="206"/>
    </location>
</feature>
<dbReference type="Gene3D" id="1.10.287.100">
    <property type="match status" value="1"/>
</dbReference>
<evidence type="ECO:0000313" key="7">
    <source>
        <dbReference type="EMBL" id="KAF6066422.1"/>
    </source>
</evidence>
<organism evidence="7 8">
    <name type="scientific">Candida albicans</name>
    <name type="common">Yeast</name>
    <dbReference type="NCBI Taxonomy" id="5476"/>
    <lineage>
        <taxon>Eukaryota</taxon>
        <taxon>Fungi</taxon>
        <taxon>Dikarya</taxon>
        <taxon>Ascomycota</taxon>
        <taxon>Saccharomycotina</taxon>
        <taxon>Pichiomycetes</taxon>
        <taxon>Debaryomycetaceae</taxon>
        <taxon>Candida/Lodderomyces clade</taxon>
        <taxon>Candida</taxon>
    </lineage>
</organism>
<dbReference type="AlphaFoldDB" id="A0A8H6BY27"/>
<dbReference type="InterPro" id="IPR004855">
    <property type="entry name" value="TFIIA_asu/bsu"/>
</dbReference>
<evidence type="ECO:0000256" key="6">
    <source>
        <dbReference type="SAM" id="MobiDB-lite"/>
    </source>
</evidence>
<dbReference type="FunFam" id="2.30.18.10:FF:000006">
    <property type="entry name" value="Transcription factor TFIIA complex subunit Toa1"/>
    <property type="match status" value="1"/>
</dbReference>
<feature type="region of interest" description="Disordered" evidence="6">
    <location>
        <begin position="53"/>
        <end position="140"/>
    </location>
</feature>
<dbReference type="SMART" id="SM01371">
    <property type="entry name" value="TFIIA"/>
    <property type="match status" value="1"/>
</dbReference>
<feature type="compositionally biased region" description="Low complexity" evidence="6">
    <location>
        <begin position="74"/>
        <end position="106"/>
    </location>
</feature>
<keyword evidence="4" id="KW-0539">Nucleus</keyword>
<dbReference type="FunFam" id="1.10.287.100:FF:000001">
    <property type="entry name" value="Transcription initiation factor IIA subunit"/>
    <property type="match status" value="1"/>
</dbReference>
<protein>
    <recommendedName>
        <fullName evidence="5">Transcription initiation factor IIA large subunit</fullName>
    </recommendedName>
</protein>
<dbReference type="PANTHER" id="PTHR12694">
    <property type="entry name" value="TRANSCRIPTION INITIATION FACTOR IIA SUBUNIT 1"/>
    <property type="match status" value="1"/>
</dbReference>
<dbReference type="Proteomes" id="UP000536275">
    <property type="component" value="Unassembled WGS sequence"/>
</dbReference>
<comment type="similarity">
    <text evidence="2">Belongs to the TFIIA subunit 1 family.</text>
</comment>
<comment type="subcellular location">
    <subcellularLocation>
        <location evidence="1">Nucleus</location>
    </subcellularLocation>
</comment>
<dbReference type="Pfam" id="PF03153">
    <property type="entry name" value="TFIIA"/>
    <property type="match status" value="2"/>
</dbReference>
<evidence type="ECO:0000256" key="3">
    <source>
        <dbReference type="ARBA" id="ARBA00023163"/>
    </source>
</evidence>
<dbReference type="EMBL" id="JABWAD010000058">
    <property type="protein sequence ID" value="KAF6066422.1"/>
    <property type="molecule type" value="Genomic_DNA"/>
</dbReference>
<name>A0A8H6BY27_CANAX</name>
<dbReference type="SUPFAM" id="SSF50784">
    <property type="entry name" value="Transcription factor IIA (TFIIA), beta-barrel domain"/>
    <property type="match status" value="1"/>
</dbReference>
<comment type="caution">
    <text evidence="7">The sequence shown here is derived from an EMBL/GenBank/DDBJ whole genome shotgun (WGS) entry which is preliminary data.</text>
</comment>
<evidence type="ECO:0000256" key="4">
    <source>
        <dbReference type="ARBA" id="ARBA00023242"/>
    </source>
</evidence>
<dbReference type="PANTHER" id="PTHR12694:SF8">
    <property type="entry name" value="TRANSCRIPTION INITIATION FACTOR IIA SUBUNIT 1"/>
    <property type="match status" value="1"/>
</dbReference>
<gene>
    <name evidence="7" type="ORF">FOB64_004686</name>
</gene>
<proteinExistence type="inferred from homology"/>
<evidence type="ECO:0000313" key="8">
    <source>
        <dbReference type="Proteomes" id="UP000536275"/>
    </source>
</evidence>
<reference evidence="7 8" key="1">
    <citation type="submission" date="2020-03" db="EMBL/GenBank/DDBJ databases">
        <title>FDA dAtabase for Regulatory Grade micrObial Sequences (FDA-ARGOS): Supporting development and validation of Infectious Disease Dx tests.</title>
        <authorList>
            <person name="Campos J."/>
            <person name="Goldberg B."/>
            <person name="Tallon L."/>
            <person name="Sadzewicz L."/>
            <person name="Vavikolanu K."/>
            <person name="Mehta A."/>
            <person name="Aluvathingal J."/>
            <person name="Nadendla S."/>
            <person name="Nandy P."/>
            <person name="Geyer C."/>
            <person name="Yan Y."/>
            <person name="Sichtig H."/>
        </authorList>
    </citation>
    <scope>NUCLEOTIDE SEQUENCE [LARGE SCALE GENOMIC DNA]</scope>
    <source>
        <strain evidence="7 8">FDAARGOS_656</strain>
    </source>
</reference>
<sequence length="250" mass="27794">MSNTETSKLYESVIEDVINDSRQDFENNGIDESTLQELRRIWCEKLTQSGVAKFSWDEEEEEEEPVEQVDVDVEVGQSAQQAAEQPQAAINDTGATESNTSATTETTVKKEATASNSGLPDAQRTDKNGDGDGGDNHGLIVPKIEQADGPIFFDNKQFKSNKKLSQVDGESEFDEFESDGDLSDDINSELDSDSDKEEEDDDEEETNFALCLFDKVQRIKNKWKSTLVAGIANINGKDYVFHKANGESEW</sequence>
<dbReference type="InterPro" id="IPR009088">
    <property type="entry name" value="TFIIA_b-brl"/>
</dbReference>
<evidence type="ECO:0000256" key="5">
    <source>
        <dbReference type="ARBA" id="ARBA00074154"/>
    </source>
</evidence>
<dbReference type="GO" id="GO:0005672">
    <property type="term" value="C:transcription factor TFIIA complex"/>
    <property type="evidence" value="ECO:0007669"/>
    <property type="project" value="InterPro"/>
</dbReference>
<dbReference type="GO" id="GO:0006367">
    <property type="term" value="P:transcription initiation at RNA polymerase II promoter"/>
    <property type="evidence" value="ECO:0007669"/>
    <property type="project" value="InterPro"/>
</dbReference>
<evidence type="ECO:0000256" key="2">
    <source>
        <dbReference type="ARBA" id="ARBA00010059"/>
    </source>
</evidence>
<feature type="compositionally biased region" description="Acidic residues" evidence="6">
    <location>
        <begin position="57"/>
        <end position="73"/>
    </location>
</feature>
<feature type="compositionally biased region" description="Acidic residues" evidence="6">
    <location>
        <begin position="169"/>
        <end position="206"/>
    </location>
</feature>
<dbReference type="CDD" id="cd07976">
    <property type="entry name" value="TFIIA_alpha_beta_like"/>
    <property type="match status" value="1"/>
</dbReference>
<dbReference type="Gene3D" id="2.30.18.10">
    <property type="entry name" value="Transcription factor IIA (TFIIA), beta-barrel domain"/>
    <property type="match status" value="1"/>
</dbReference>